<evidence type="ECO:0000313" key="2">
    <source>
        <dbReference type="Proteomes" id="UP001162992"/>
    </source>
</evidence>
<reference evidence="2" key="1">
    <citation type="journal article" date="2024" name="Proc. Natl. Acad. Sci. U.S.A.">
        <title>Extraordinary preservation of gene collinearity over three hundred million years revealed in homosporous lycophytes.</title>
        <authorList>
            <person name="Li C."/>
            <person name="Wickell D."/>
            <person name="Kuo L.Y."/>
            <person name="Chen X."/>
            <person name="Nie B."/>
            <person name="Liao X."/>
            <person name="Peng D."/>
            <person name="Ji J."/>
            <person name="Jenkins J."/>
            <person name="Williams M."/>
            <person name="Shu S."/>
            <person name="Plott C."/>
            <person name="Barry K."/>
            <person name="Rajasekar S."/>
            <person name="Grimwood J."/>
            <person name="Han X."/>
            <person name="Sun S."/>
            <person name="Hou Z."/>
            <person name="He W."/>
            <person name="Dai G."/>
            <person name="Sun C."/>
            <person name="Schmutz J."/>
            <person name="Leebens-Mack J.H."/>
            <person name="Li F.W."/>
            <person name="Wang L."/>
        </authorList>
    </citation>
    <scope>NUCLEOTIDE SEQUENCE [LARGE SCALE GENOMIC DNA]</scope>
    <source>
        <strain evidence="2">cv. PW_Plant_1</strain>
    </source>
</reference>
<protein>
    <submittedName>
        <fullName evidence="1">Uncharacterized protein</fullName>
    </submittedName>
</protein>
<dbReference type="Proteomes" id="UP001162992">
    <property type="component" value="Chromosome 2"/>
</dbReference>
<accession>A0ACC2EC13</accession>
<organism evidence="1 2">
    <name type="scientific">Diphasiastrum complanatum</name>
    <name type="common">Issler's clubmoss</name>
    <name type="synonym">Lycopodium complanatum</name>
    <dbReference type="NCBI Taxonomy" id="34168"/>
    <lineage>
        <taxon>Eukaryota</taxon>
        <taxon>Viridiplantae</taxon>
        <taxon>Streptophyta</taxon>
        <taxon>Embryophyta</taxon>
        <taxon>Tracheophyta</taxon>
        <taxon>Lycopodiopsida</taxon>
        <taxon>Lycopodiales</taxon>
        <taxon>Lycopodiaceae</taxon>
        <taxon>Lycopodioideae</taxon>
        <taxon>Diphasiastrum</taxon>
    </lineage>
</organism>
<gene>
    <name evidence="1" type="ORF">O6H91_02G003900</name>
</gene>
<evidence type="ECO:0000313" key="1">
    <source>
        <dbReference type="EMBL" id="KAJ7564134.1"/>
    </source>
</evidence>
<name>A0ACC2EC13_DIPCM</name>
<proteinExistence type="predicted"/>
<dbReference type="EMBL" id="CM055093">
    <property type="protein sequence ID" value="KAJ7564134.1"/>
    <property type="molecule type" value="Genomic_DNA"/>
</dbReference>
<sequence length="214" mass="23281">MTKLSLKGKHEAGSVLQSAAATLSLGAGDVKLKASCTDTTFINGPSLTGVSIGVEKPGLFIIDYDLPSKAARFQFMSSTKLAGKQIKLTYIHPQKRNATLLEGSFALDPRNKLTAKYSFASEKAHLKYSYVHGSDTTLEPSYDFGTNSWNFSASRNFSGGNALKAVYESSHRTLGLEFSGDDKETGPFKVSATVHVAENRVSKLILEKTWNYEL</sequence>
<comment type="caution">
    <text evidence="1">The sequence shown here is derived from an EMBL/GenBank/DDBJ whole genome shotgun (WGS) entry which is preliminary data.</text>
</comment>
<keyword evidence="2" id="KW-1185">Reference proteome</keyword>